<dbReference type="Gene3D" id="1.10.1740.10">
    <property type="match status" value="1"/>
</dbReference>
<comment type="caution">
    <text evidence="1">The sequence shown here is derived from an EMBL/GenBank/DDBJ whole genome shotgun (WGS) entry which is preliminary data.</text>
</comment>
<dbReference type="EMBL" id="JAHJDP010000096">
    <property type="protein sequence ID" value="MBU2692582.1"/>
    <property type="molecule type" value="Genomic_DNA"/>
</dbReference>
<accession>A0A948RZN8</accession>
<dbReference type="GO" id="GO:0003700">
    <property type="term" value="F:DNA-binding transcription factor activity"/>
    <property type="evidence" value="ECO:0007669"/>
    <property type="project" value="InterPro"/>
</dbReference>
<dbReference type="SUPFAM" id="SSF88946">
    <property type="entry name" value="Sigma2 domain of RNA polymerase sigma factors"/>
    <property type="match status" value="1"/>
</dbReference>
<gene>
    <name evidence="1" type="ORF">KJ970_16835</name>
</gene>
<evidence type="ECO:0008006" key="3">
    <source>
        <dbReference type="Google" id="ProtNLM"/>
    </source>
</evidence>
<dbReference type="AlphaFoldDB" id="A0A948RZN8"/>
<sequence>MSAEQQQREAALVAQVLAGDASAFETLLEPIEPALRSFLQGQLRTRSDVSVDEALQEVRIYLYRRLDRFNPEYPLRVFAIGLAKNVVKRFLHRKSDLAPQYNSENSALYGSSYPQGELSLLELQDHPLSLAEIMGKGRFDPFGAAGSGRAGDHPPISRTFLELFAIFLRYGGYPHQQISFGYSILLWGKPKREAAGPAKAAGALAGKAPVTGDPDRVVREVGPLELSAAADEMLEEITRVQRLDADYVQQVRRPLDRRLVLKGGELFEKDKTSLKLFTHLIERVIAGSALREYFGKDQRRSVADWTWSLKERVKKAYLHPSSRKRSPLPFTE</sequence>
<proteinExistence type="predicted"/>
<organism evidence="1 2">
    <name type="scientific">Eiseniibacteriota bacterium</name>
    <dbReference type="NCBI Taxonomy" id="2212470"/>
    <lineage>
        <taxon>Bacteria</taxon>
        <taxon>Candidatus Eiseniibacteriota</taxon>
    </lineage>
</organism>
<evidence type="ECO:0000313" key="1">
    <source>
        <dbReference type="EMBL" id="MBU2692582.1"/>
    </source>
</evidence>
<reference evidence="1" key="1">
    <citation type="submission" date="2021-05" db="EMBL/GenBank/DDBJ databases">
        <title>Energy efficiency and biological interactions define the core microbiome of deep oligotrophic groundwater.</title>
        <authorList>
            <person name="Mehrshad M."/>
            <person name="Lopez-Fernandez M."/>
            <person name="Bell E."/>
            <person name="Bernier-Latmani R."/>
            <person name="Bertilsson S."/>
            <person name="Dopson M."/>
        </authorList>
    </citation>
    <scope>NUCLEOTIDE SEQUENCE</scope>
    <source>
        <strain evidence="1">Modern_marine.mb.64</strain>
    </source>
</reference>
<dbReference type="InterPro" id="IPR013325">
    <property type="entry name" value="RNA_pol_sigma_r2"/>
</dbReference>
<protein>
    <recommendedName>
        <fullName evidence="3">Sigma-70 family RNA polymerase sigma factor</fullName>
    </recommendedName>
</protein>
<evidence type="ECO:0000313" key="2">
    <source>
        <dbReference type="Proteomes" id="UP000777784"/>
    </source>
</evidence>
<name>A0A948RZN8_UNCEI</name>
<dbReference type="GO" id="GO:0006352">
    <property type="term" value="P:DNA-templated transcription initiation"/>
    <property type="evidence" value="ECO:0007669"/>
    <property type="project" value="InterPro"/>
</dbReference>
<dbReference type="Proteomes" id="UP000777784">
    <property type="component" value="Unassembled WGS sequence"/>
</dbReference>